<keyword evidence="7" id="KW-0460">Magnesium</keyword>
<dbReference type="Gene3D" id="3.90.79.10">
    <property type="entry name" value="Nucleoside Triphosphate Pyrophosphohydrolase"/>
    <property type="match status" value="1"/>
</dbReference>
<evidence type="ECO:0000313" key="11">
    <source>
        <dbReference type="EMBL" id="GGX65095.1"/>
    </source>
</evidence>
<dbReference type="Proteomes" id="UP000600865">
    <property type="component" value="Unassembled WGS sequence"/>
</dbReference>
<evidence type="ECO:0000256" key="8">
    <source>
        <dbReference type="ARBA" id="ARBA00023027"/>
    </source>
</evidence>
<reference evidence="11 12" key="1">
    <citation type="journal article" date="2014" name="Int. J. Syst. Evol. Microbiol.">
        <title>Complete genome sequence of Corynebacterium casei LMG S-19264T (=DSM 44701T), isolated from a smear-ripened cheese.</title>
        <authorList>
            <consortium name="US DOE Joint Genome Institute (JGI-PGF)"/>
            <person name="Walter F."/>
            <person name="Albersmeier A."/>
            <person name="Kalinowski J."/>
            <person name="Ruckert C."/>
        </authorList>
    </citation>
    <scope>NUCLEOTIDE SEQUENCE [LARGE SCALE GENOMIC DNA]</scope>
    <source>
        <strain evidence="11 12">KCTC 23968</strain>
    </source>
</reference>
<dbReference type="GO" id="GO:0019677">
    <property type="term" value="P:NAD+ catabolic process"/>
    <property type="evidence" value="ECO:0007669"/>
    <property type="project" value="TreeGrafter"/>
</dbReference>
<evidence type="ECO:0000256" key="7">
    <source>
        <dbReference type="ARBA" id="ARBA00022842"/>
    </source>
</evidence>
<dbReference type="PANTHER" id="PTHR42904:SF6">
    <property type="entry name" value="NAD-CAPPED RNA HYDROLASE NUDT12"/>
    <property type="match status" value="1"/>
</dbReference>
<dbReference type="Pfam" id="PF09296">
    <property type="entry name" value="NUDIX-like"/>
    <property type="match status" value="1"/>
</dbReference>
<comment type="caution">
    <text evidence="11">The sequence shown here is derived from an EMBL/GenBank/DDBJ whole genome shotgun (WGS) entry which is preliminary data.</text>
</comment>
<evidence type="ECO:0000313" key="12">
    <source>
        <dbReference type="Proteomes" id="UP000600865"/>
    </source>
</evidence>
<dbReference type="PROSITE" id="PS51462">
    <property type="entry name" value="NUDIX"/>
    <property type="match status" value="1"/>
</dbReference>
<comment type="similarity">
    <text evidence="3">Belongs to the Nudix hydrolase family. NudC subfamily.</text>
</comment>
<dbReference type="EMBL" id="BMYV01000001">
    <property type="protein sequence ID" value="GGX65095.1"/>
    <property type="molecule type" value="Genomic_DNA"/>
</dbReference>
<comment type="cofactor">
    <cofactor evidence="2">
        <name>Zn(2+)</name>
        <dbReference type="ChEBI" id="CHEBI:29105"/>
    </cofactor>
</comment>
<dbReference type="SUPFAM" id="SSF55811">
    <property type="entry name" value="Nudix"/>
    <property type="match status" value="1"/>
</dbReference>
<comment type="catalytic activity">
    <reaction evidence="9">
        <text>a 5'-end NAD(+)-phospho-ribonucleoside in mRNA + H2O = a 5'-end phospho-adenosine-phospho-ribonucleoside in mRNA + beta-nicotinamide D-ribonucleotide + 2 H(+)</text>
        <dbReference type="Rhea" id="RHEA:60876"/>
        <dbReference type="Rhea" id="RHEA-COMP:15698"/>
        <dbReference type="Rhea" id="RHEA-COMP:15719"/>
        <dbReference type="ChEBI" id="CHEBI:14649"/>
        <dbReference type="ChEBI" id="CHEBI:15377"/>
        <dbReference type="ChEBI" id="CHEBI:15378"/>
        <dbReference type="ChEBI" id="CHEBI:144029"/>
        <dbReference type="ChEBI" id="CHEBI:144051"/>
    </reaction>
    <physiologicalReaction direction="left-to-right" evidence="9">
        <dbReference type="Rhea" id="RHEA:60877"/>
    </physiologicalReaction>
</comment>
<dbReference type="InterPro" id="IPR049734">
    <property type="entry name" value="NudC-like_C"/>
</dbReference>
<evidence type="ECO:0000256" key="1">
    <source>
        <dbReference type="ARBA" id="ARBA00001946"/>
    </source>
</evidence>
<dbReference type="InterPro" id="IPR000086">
    <property type="entry name" value="NUDIX_hydrolase_dom"/>
</dbReference>
<evidence type="ECO:0000256" key="2">
    <source>
        <dbReference type="ARBA" id="ARBA00001947"/>
    </source>
</evidence>
<dbReference type="GO" id="GO:0035529">
    <property type="term" value="F:NADH pyrophosphatase activity"/>
    <property type="evidence" value="ECO:0007669"/>
    <property type="project" value="TreeGrafter"/>
</dbReference>
<dbReference type="GO" id="GO:0046872">
    <property type="term" value="F:metal ion binding"/>
    <property type="evidence" value="ECO:0007669"/>
    <property type="project" value="UniProtKB-KW"/>
</dbReference>
<sequence length="305" mass="33357">MSTPMTNIQADFPIPFAGDVLDFAETKREPEELQAMLQKTSARAILFFKGQIGIGDGGRPHRVHPSDLVGHDLMAPGPIFLGLEGDRPIFAFSVGKPEEFMPIENYVSLRGIGGNLKPSDLALAGRAKSLFAWHFTDQHCVACGNKTVARGGGIKQLCTGCGAESFPRVNPVAIMLVTDGDRVLLGRGAGWPDGAMSALAGFISAGESIEEAAQREVLEEAGIKTKNPRYVFSQPWPFPAQLMMGIMLEAVNTDITIDPKELEDARWFTREEVLAVFEKRGDAFMRLPRQTIAHQLLRHWLAETA</sequence>
<evidence type="ECO:0000256" key="6">
    <source>
        <dbReference type="ARBA" id="ARBA00022801"/>
    </source>
</evidence>
<dbReference type="EC" id="3.6.1.22" evidence="4"/>
<keyword evidence="6" id="KW-0378">Hydrolase</keyword>
<name>A0A918KIH5_9PROT</name>
<dbReference type="Pfam" id="PF00293">
    <property type="entry name" value="NUDIX"/>
    <property type="match status" value="1"/>
</dbReference>
<dbReference type="CDD" id="cd03429">
    <property type="entry name" value="NUDIX_NADH_pyrophosphatase_Nudt13"/>
    <property type="match status" value="1"/>
</dbReference>
<evidence type="ECO:0000256" key="4">
    <source>
        <dbReference type="ARBA" id="ARBA00012381"/>
    </source>
</evidence>
<evidence type="ECO:0000256" key="9">
    <source>
        <dbReference type="ARBA" id="ARBA00023679"/>
    </source>
</evidence>
<evidence type="ECO:0000259" key="10">
    <source>
        <dbReference type="PROSITE" id="PS51462"/>
    </source>
</evidence>
<keyword evidence="8" id="KW-0520">NAD</keyword>
<evidence type="ECO:0000256" key="3">
    <source>
        <dbReference type="ARBA" id="ARBA00009595"/>
    </source>
</evidence>
<gene>
    <name evidence="11" type="ORF">GCM10011309_14200</name>
</gene>
<dbReference type="GO" id="GO:0005829">
    <property type="term" value="C:cytosol"/>
    <property type="evidence" value="ECO:0007669"/>
    <property type="project" value="TreeGrafter"/>
</dbReference>
<proteinExistence type="inferred from homology"/>
<organism evidence="11 12">
    <name type="scientific">Litorimonas cladophorae</name>
    <dbReference type="NCBI Taxonomy" id="1220491"/>
    <lineage>
        <taxon>Bacteria</taxon>
        <taxon>Pseudomonadati</taxon>
        <taxon>Pseudomonadota</taxon>
        <taxon>Alphaproteobacteria</taxon>
        <taxon>Maricaulales</taxon>
        <taxon>Robiginitomaculaceae</taxon>
    </lineage>
</organism>
<comment type="cofactor">
    <cofactor evidence="1">
        <name>Mg(2+)</name>
        <dbReference type="ChEBI" id="CHEBI:18420"/>
    </cofactor>
</comment>
<dbReference type="InterPro" id="IPR015375">
    <property type="entry name" value="NADH_PPase-like_N"/>
</dbReference>
<feature type="domain" description="Nudix hydrolase" evidence="10">
    <location>
        <begin position="167"/>
        <end position="291"/>
    </location>
</feature>
<evidence type="ECO:0000256" key="5">
    <source>
        <dbReference type="ARBA" id="ARBA00022723"/>
    </source>
</evidence>
<dbReference type="InterPro" id="IPR015797">
    <property type="entry name" value="NUDIX_hydrolase-like_dom_sf"/>
</dbReference>
<dbReference type="RefSeq" id="WP_189583289.1">
    <property type="nucleotide sequence ID" value="NZ_BMYV01000001.1"/>
</dbReference>
<dbReference type="Gene3D" id="3.90.79.20">
    <property type="match status" value="1"/>
</dbReference>
<protein>
    <recommendedName>
        <fullName evidence="4">NAD(+) diphosphatase</fullName>
        <ecNumber evidence="4">3.6.1.22</ecNumber>
    </recommendedName>
</protein>
<dbReference type="GO" id="GO:0006742">
    <property type="term" value="P:NADP+ catabolic process"/>
    <property type="evidence" value="ECO:0007669"/>
    <property type="project" value="TreeGrafter"/>
</dbReference>
<keyword evidence="5" id="KW-0479">Metal-binding</keyword>
<dbReference type="InterPro" id="IPR050241">
    <property type="entry name" value="NAD-cap_RNA_hydrolase_NudC"/>
</dbReference>
<keyword evidence="12" id="KW-1185">Reference proteome</keyword>
<dbReference type="NCBIfam" id="NF001299">
    <property type="entry name" value="PRK00241.1"/>
    <property type="match status" value="1"/>
</dbReference>
<dbReference type="PROSITE" id="PS00893">
    <property type="entry name" value="NUDIX_BOX"/>
    <property type="match status" value="1"/>
</dbReference>
<dbReference type="AlphaFoldDB" id="A0A918KIH5"/>
<dbReference type="InterPro" id="IPR020084">
    <property type="entry name" value="NUDIX_hydrolase_CS"/>
</dbReference>
<dbReference type="PANTHER" id="PTHR42904">
    <property type="entry name" value="NUDIX HYDROLASE, NUDC SUBFAMILY"/>
    <property type="match status" value="1"/>
</dbReference>
<accession>A0A918KIH5</accession>